<dbReference type="InterPro" id="IPR012296">
    <property type="entry name" value="Nuclease_put_TT1808"/>
</dbReference>
<feature type="region of interest" description="Disordered" evidence="1">
    <location>
        <begin position="1"/>
        <end position="20"/>
    </location>
</feature>
<gene>
    <name evidence="3" type="ORF">EXY23_14040</name>
</gene>
<keyword evidence="4" id="KW-1185">Reference proteome</keyword>
<keyword evidence="3" id="KW-0540">Nuclease</keyword>
<comment type="caution">
    <text evidence="3">The sequence shown here is derived from an EMBL/GenBank/DDBJ whole genome shotgun (WGS) entry which is preliminary data.</text>
</comment>
<keyword evidence="3" id="KW-0378">Hydrolase</keyword>
<dbReference type="PANTHER" id="PTHR36558">
    <property type="entry name" value="GLR1098 PROTEIN"/>
    <property type="match status" value="1"/>
</dbReference>
<dbReference type="InterPro" id="IPR008538">
    <property type="entry name" value="Uma2"/>
</dbReference>
<dbReference type="PANTHER" id="PTHR36558:SF1">
    <property type="entry name" value="RESTRICTION ENDONUCLEASE DOMAIN-CONTAINING PROTEIN-RELATED"/>
    <property type="match status" value="1"/>
</dbReference>
<dbReference type="AlphaFoldDB" id="A0A4V2WL32"/>
<evidence type="ECO:0000313" key="4">
    <source>
        <dbReference type="Proteomes" id="UP000295023"/>
    </source>
</evidence>
<dbReference type="Gene3D" id="3.90.1570.10">
    <property type="entry name" value="tt1808, chain A"/>
    <property type="match status" value="1"/>
</dbReference>
<dbReference type="SUPFAM" id="SSF52980">
    <property type="entry name" value="Restriction endonuclease-like"/>
    <property type="match status" value="1"/>
</dbReference>
<accession>A0A4V2WL32</accession>
<reference evidence="3 4" key="1">
    <citation type="submission" date="2019-03" db="EMBL/GenBank/DDBJ databases">
        <title>Paracraurococcus aquatilis NE82 genome sequence.</title>
        <authorList>
            <person name="Zhao Y."/>
            <person name="Du Z."/>
        </authorList>
    </citation>
    <scope>NUCLEOTIDE SEQUENCE [LARGE SCALE GENOMIC DNA]</scope>
    <source>
        <strain evidence="3 4">NE82</strain>
    </source>
</reference>
<sequence>MDQLPTRQPAEPVPKNPTREEFRAWAERQPGRYELFWGEVVPMNAERLGHVQVKAQVWLALAQAVRVAGVECQAYSDGATVEIGENTNYEPDALVNAGPRPGPNQIAAPNPVIVVEVASPSTTSIDTGEKLADYFRVPSIQHYLIVRTAKREVIHHRRDGEDIKARVIRTGPLHLDPPGLTVAVEDFFVDLPEEPR</sequence>
<evidence type="ECO:0000313" key="3">
    <source>
        <dbReference type="EMBL" id="TCZ60888.1"/>
    </source>
</evidence>
<name>A0A4V2WL32_9PROT</name>
<dbReference type="EMBL" id="SKBM01000012">
    <property type="protein sequence ID" value="TCZ60888.1"/>
    <property type="molecule type" value="Genomic_DNA"/>
</dbReference>
<evidence type="ECO:0000259" key="2">
    <source>
        <dbReference type="Pfam" id="PF05685"/>
    </source>
</evidence>
<dbReference type="Proteomes" id="UP000295023">
    <property type="component" value="Unassembled WGS sequence"/>
</dbReference>
<dbReference type="InterPro" id="IPR011335">
    <property type="entry name" value="Restrct_endonuc-II-like"/>
</dbReference>
<keyword evidence="3" id="KW-0255">Endonuclease</keyword>
<dbReference type="Pfam" id="PF05685">
    <property type="entry name" value="Uma2"/>
    <property type="match status" value="1"/>
</dbReference>
<feature type="domain" description="Putative restriction endonuclease" evidence="2">
    <location>
        <begin position="20"/>
        <end position="168"/>
    </location>
</feature>
<dbReference type="GO" id="GO:0004519">
    <property type="term" value="F:endonuclease activity"/>
    <property type="evidence" value="ECO:0007669"/>
    <property type="project" value="UniProtKB-KW"/>
</dbReference>
<protein>
    <submittedName>
        <fullName evidence="3">Uma2 family endonuclease</fullName>
    </submittedName>
</protein>
<evidence type="ECO:0000256" key="1">
    <source>
        <dbReference type="SAM" id="MobiDB-lite"/>
    </source>
</evidence>
<dbReference type="CDD" id="cd06260">
    <property type="entry name" value="DUF820-like"/>
    <property type="match status" value="1"/>
</dbReference>
<dbReference type="RefSeq" id="WP_132290233.1">
    <property type="nucleotide sequence ID" value="NZ_SKBM01000012.1"/>
</dbReference>
<proteinExistence type="predicted"/>
<organism evidence="3 4">
    <name type="scientific">Roseicella aquatilis</name>
    <dbReference type="NCBI Taxonomy" id="2527868"/>
    <lineage>
        <taxon>Bacteria</taxon>
        <taxon>Pseudomonadati</taxon>
        <taxon>Pseudomonadota</taxon>
        <taxon>Alphaproteobacteria</taxon>
        <taxon>Acetobacterales</taxon>
        <taxon>Roseomonadaceae</taxon>
        <taxon>Roseicella</taxon>
    </lineage>
</organism>
<dbReference type="OrthoDB" id="7262039at2"/>